<evidence type="ECO:0000259" key="3">
    <source>
        <dbReference type="Pfam" id="PF00501"/>
    </source>
</evidence>
<evidence type="ECO:0000256" key="2">
    <source>
        <dbReference type="ARBA" id="ARBA00022598"/>
    </source>
</evidence>
<dbReference type="PROSITE" id="PS00455">
    <property type="entry name" value="AMP_BINDING"/>
    <property type="match status" value="1"/>
</dbReference>
<dbReference type="RefSeq" id="WP_320426008.1">
    <property type="nucleotide sequence ID" value="NZ_JAXCLA010000009.1"/>
</dbReference>
<dbReference type="Proteomes" id="UP001285263">
    <property type="component" value="Unassembled WGS sequence"/>
</dbReference>
<evidence type="ECO:0000259" key="4">
    <source>
        <dbReference type="Pfam" id="PF13193"/>
    </source>
</evidence>
<dbReference type="Pfam" id="PF00501">
    <property type="entry name" value="AMP-binding"/>
    <property type="match status" value="1"/>
</dbReference>
<dbReference type="EMBL" id="JAXCLA010000009">
    <property type="protein sequence ID" value="MDY0748042.1"/>
    <property type="molecule type" value="Genomic_DNA"/>
</dbReference>
<evidence type="ECO:0000256" key="1">
    <source>
        <dbReference type="ARBA" id="ARBA00006432"/>
    </source>
</evidence>
<keyword evidence="6" id="KW-1185">Reference proteome</keyword>
<gene>
    <name evidence="5" type="ORF">SNE35_26315</name>
</gene>
<reference evidence="5 6" key="1">
    <citation type="submission" date="2023-11" db="EMBL/GenBank/DDBJ databases">
        <title>Paucibacter sp. nov., isolated from fresh soil in Korea.</title>
        <authorList>
            <person name="Le N.T.T."/>
        </authorList>
    </citation>
    <scope>NUCLEOTIDE SEQUENCE [LARGE SCALE GENOMIC DNA]</scope>
    <source>
        <strain evidence="5 6">R3-3</strain>
    </source>
</reference>
<dbReference type="InterPro" id="IPR000873">
    <property type="entry name" value="AMP-dep_synth/lig_dom"/>
</dbReference>
<evidence type="ECO:0000313" key="5">
    <source>
        <dbReference type="EMBL" id="MDY0748042.1"/>
    </source>
</evidence>
<accession>A0ABU5DP05</accession>
<dbReference type="InterPro" id="IPR020845">
    <property type="entry name" value="AMP-binding_CS"/>
</dbReference>
<keyword evidence="2" id="KW-0436">Ligase</keyword>
<dbReference type="InterPro" id="IPR025110">
    <property type="entry name" value="AMP-bd_C"/>
</dbReference>
<comment type="caution">
    <text evidence="5">The sequence shown here is derived from an EMBL/GenBank/DDBJ whole genome shotgun (WGS) entry which is preliminary data.</text>
</comment>
<dbReference type="InterPro" id="IPR042099">
    <property type="entry name" value="ANL_N_sf"/>
</dbReference>
<dbReference type="Gene3D" id="3.40.50.12780">
    <property type="entry name" value="N-terminal domain of ligase-like"/>
    <property type="match status" value="1"/>
</dbReference>
<dbReference type="SUPFAM" id="SSF56801">
    <property type="entry name" value="Acetyl-CoA synthetase-like"/>
    <property type="match status" value="1"/>
</dbReference>
<dbReference type="Pfam" id="PF13193">
    <property type="entry name" value="AMP-binding_C"/>
    <property type="match status" value="1"/>
</dbReference>
<dbReference type="Gene3D" id="3.30.300.30">
    <property type="match status" value="1"/>
</dbReference>
<proteinExistence type="inferred from homology"/>
<feature type="domain" description="AMP-dependent synthetase/ligase" evidence="3">
    <location>
        <begin position="31"/>
        <end position="391"/>
    </location>
</feature>
<evidence type="ECO:0000313" key="6">
    <source>
        <dbReference type="Proteomes" id="UP001285263"/>
    </source>
</evidence>
<comment type="similarity">
    <text evidence="1">Belongs to the ATP-dependent AMP-binding enzyme family.</text>
</comment>
<feature type="domain" description="AMP-binding enzyme C-terminal" evidence="4">
    <location>
        <begin position="442"/>
        <end position="514"/>
    </location>
</feature>
<dbReference type="InterPro" id="IPR045851">
    <property type="entry name" value="AMP-bd_C_sf"/>
</dbReference>
<sequence>METSDIQDASARIQIKGRSARWHDMPALLRDKARVHGPRILTVIDGRPLAYNELDRLSDLVAGHLHALGVREGACVASLMFNCVEQVLGWFGTNKLGAVWAPLNASLTGDDLIYTLRDTGAKVLIVDAENAGKVASLPAEMLSGLTVFVGPPAQPAAPIRSFQDLLKPTTPPPRPELRPGSPALILYSGGTTGMPKGVVMPHFAFICAGYRYGEVLQTTPEDCHYTTLPMFHGSGTQFGIIGPMLNDMTSVMDRRFSVSSYWERVRQAGATIVDPIGTMMTVLTQAPESPNDRNHKVRISTGVNGQVPEWVPARFIERFGIQVVDIYGSTESGGAMLVSNQLGSQVEGAVGHPNGWSQIAILDANDNPVPPGVVGEIGMRPTVPFSFMLGYHNNPAKSVEAWRNLWLHTGDLGRVDEAGNLFFVGRQVHWLRRRGENISAYEIEDIVSRHPGVEECIAVGVPAELGEEDVKIFVIARDPTLSHSEIIDWCMSKMAAFKVPRYVAFVDDFPRSATKREVERNKVKAMQIPDAWDREVHMGRLSTQSRGN</sequence>
<name>A0ABU5DP05_9BURK</name>
<dbReference type="PANTHER" id="PTHR43201">
    <property type="entry name" value="ACYL-COA SYNTHETASE"/>
    <property type="match status" value="1"/>
</dbReference>
<dbReference type="PANTHER" id="PTHR43201:SF5">
    <property type="entry name" value="MEDIUM-CHAIN ACYL-COA LIGASE ACSF2, MITOCHONDRIAL"/>
    <property type="match status" value="1"/>
</dbReference>
<protein>
    <submittedName>
        <fullName evidence="5">AMP-binding protein</fullName>
    </submittedName>
</protein>
<organism evidence="5 6">
    <name type="scientific">Roseateles agri</name>
    <dbReference type="NCBI Taxonomy" id="3098619"/>
    <lineage>
        <taxon>Bacteria</taxon>
        <taxon>Pseudomonadati</taxon>
        <taxon>Pseudomonadota</taxon>
        <taxon>Betaproteobacteria</taxon>
        <taxon>Burkholderiales</taxon>
        <taxon>Sphaerotilaceae</taxon>
        <taxon>Roseateles</taxon>
    </lineage>
</organism>